<dbReference type="STRING" id="1121432.SAMN02745219_02896"/>
<evidence type="ECO:0000313" key="1">
    <source>
        <dbReference type="EMBL" id="SHJ59260.1"/>
    </source>
</evidence>
<accession>A0A1M6KK84</accession>
<keyword evidence="2" id="KW-1185">Reference proteome</keyword>
<organism evidence="1 2">
    <name type="scientific">Desulfofundulus thermosubterraneus DSM 16057</name>
    <dbReference type="NCBI Taxonomy" id="1121432"/>
    <lineage>
        <taxon>Bacteria</taxon>
        <taxon>Bacillati</taxon>
        <taxon>Bacillota</taxon>
        <taxon>Clostridia</taxon>
        <taxon>Eubacteriales</taxon>
        <taxon>Peptococcaceae</taxon>
        <taxon>Desulfofundulus</taxon>
    </lineage>
</organism>
<name>A0A1M6KK84_9FIRM</name>
<dbReference type="RefSeq" id="WP_072870679.1">
    <property type="nucleotide sequence ID" value="NZ_FQZM01000043.1"/>
</dbReference>
<evidence type="ECO:0000313" key="2">
    <source>
        <dbReference type="Proteomes" id="UP000184529"/>
    </source>
</evidence>
<sequence length="99" mass="11089">MPEREKKGTARGGRVTFKRGGMIVLPGKMFIAPDLKSLHGKKVELSAIRILGAGLEVARVYHRGQYVTDAFTETKGVPLNKKLYRILEECTEKQQGLYL</sequence>
<protein>
    <submittedName>
        <fullName evidence="1">Uncharacterized protein</fullName>
    </submittedName>
</protein>
<gene>
    <name evidence="1" type="ORF">SAMN02745219_02896</name>
</gene>
<reference evidence="2" key="1">
    <citation type="submission" date="2016-11" db="EMBL/GenBank/DDBJ databases">
        <authorList>
            <person name="Varghese N."/>
            <person name="Submissions S."/>
        </authorList>
    </citation>
    <scope>NUCLEOTIDE SEQUENCE [LARGE SCALE GENOMIC DNA]</scope>
    <source>
        <strain evidence="2">DSM 16057</strain>
    </source>
</reference>
<dbReference type="Proteomes" id="UP000184529">
    <property type="component" value="Unassembled WGS sequence"/>
</dbReference>
<dbReference type="EMBL" id="FQZM01000043">
    <property type="protein sequence ID" value="SHJ59260.1"/>
    <property type="molecule type" value="Genomic_DNA"/>
</dbReference>
<proteinExistence type="predicted"/>
<dbReference type="AlphaFoldDB" id="A0A1M6KK84"/>